<dbReference type="EMBL" id="CP140158">
    <property type="protein sequence ID" value="WQG85165.1"/>
    <property type="molecule type" value="Genomic_DNA"/>
</dbReference>
<feature type="domain" description="Arginosuccinate synthase C-terminal" evidence="9">
    <location>
        <begin position="176"/>
        <end position="389"/>
    </location>
</feature>
<sequence length="403" mass="45246">MSQKKVVLAFSGGLDTSFCVPYLMDKGYEVHTLFVNTGGVGDDKCLHIKERALQLGAKQHWQVDAQQMLWNEIVTPLVWGNSKYQGQYPLLCADRYLIVRESIKLCQQLGTNAVAHGCTGMGNDQVRFDISIKALGDYKILSPIRDIQQQVKDVRQYEIEYLMQKGFETSLEHKKYSINENLLGVTISGSEIDQWQEPQDDTYFLTNHYQDFPKEPLKLTIEFKQGEAVAINGEFKTGVEIMQSLNQKLGEYGVGRGIYTGDTVIGLKGRIVFEAPALFGLLKAHQALEEVVLTQQQNQFKPVVSDKWTELVYKGFYFDPLCQGLHQFLASTQQYVNGTVELLVYSGQLQIIAINSPSLLVSKEASYAQTASWGIEQAEGFIKLFSHSTATWAQVNLQGGSNE</sequence>
<comment type="pathway">
    <text evidence="1">Amino-acid biosynthesis; L-arginine biosynthesis; L-arginine from L-ornithine and carbamoyl phosphate: step 2/3.</text>
</comment>
<evidence type="ECO:0000256" key="4">
    <source>
        <dbReference type="ARBA" id="ARBA00022598"/>
    </source>
</evidence>
<dbReference type="RefSeq" id="WP_018625211.1">
    <property type="nucleotide sequence ID" value="NZ_CP140158.1"/>
</dbReference>
<reference evidence="10 11" key="1">
    <citation type="submission" date="2023-11" db="EMBL/GenBank/DDBJ databases">
        <title>MicrobeMod: A computational toolkit for identifying prokaryotic methylation and restriction-modification with nanopore sequencing.</title>
        <authorList>
            <person name="Crits-Christoph A."/>
            <person name="Kang S.C."/>
            <person name="Lee H."/>
            <person name="Ostrov N."/>
        </authorList>
    </citation>
    <scope>NUCLEOTIDE SEQUENCE [LARGE SCALE GENOMIC DNA]</scope>
    <source>
        <strain evidence="10 11">DSMZ 16071</strain>
    </source>
</reference>
<dbReference type="InterPro" id="IPR024074">
    <property type="entry name" value="AS_cat/multimer_dom_body"/>
</dbReference>
<evidence type="ECO:0000256" key="6">
    <source>
        <dbReference type="ARBA" id="ARBA00022741"/>
    </source>
</evidence>
<dbReference type="SUPFAM" id="SSF69864">
    <property type="entry name" value="Argininosuccinate synthetase, C-terminal domain"/>
    <property type="match status" value="1"/>
</dbReference>
<dbReference type="PROSITE" id="PS00564">
    <property type="entry name" value="ARGININOSUCCIN_SYN_1"/>
    <property type="match status" value="1"/>
</dbReference>
<dbReference type="Gene3D" id="3.40.50.620">
    <property type="entry name" value="HUPs"/>
    <property type="match status" value="1"/>
</dbReference>
<evidence type="ECO:0000259" key="9">
    <source>
        <dbReference type="Pfam" id="PF20979"/>
    </source>
</evidence>
<dbReference type="InterPro" id="IPR001518">
    <property type="entry name" value="Arginosuc_synth"/>
</dbReference>
<dbReference type="InterPro" id="IPR023434">
    <property type="entry name" value="Arginosuc_synth_type_1_subfam"/>
</dbReference>
<name>A0ABZ0X3U2_9GAMM</name>
<evidence type="ECO:0000256" key="3">
    <source>
        <dbReference type="ARBA" id="ARBA00022571"/>
    </source>
</evidence>
<dbReference type="CDD" id="cd01999">
    <property type="entry name" value="ASS"/>
    <property type="match status" value="1"/>
</dbReference>
<dbReference type="Proteomes" id="UP001324185">
    <property type="component" value="Chromosome"/>
</dbReference>
<dbReference type="NCBIfam" id="TIGR00032">
    <property type="entry name" value="argG"/>
    <property type="match status" value="1"/>
</dbReference>
<dbReference type="NCBIfam" id="NF001770">
    <property type="entry name" value="PRK00509.1"/>
    <property type="match status" value="1"/>
</dbReference>
<keyword evidence="6" id="KW-0547">Nucleotide-binding</keyword>
<dbReference type="Gene3D" id="3.90.1260.10">
    <property type="entry name" value="Argininosuccinate synthetase, chain A, domain 2"/>
    <property type="match status" value="1"/>
</dbReference>
<dbReference type="PANTHER" id="PTHR11587:SF2">
    <property type="entry name" value="ARGININOSUCCINATE SYNTHASE"/>
    <property type="match status" value="1"/>
</dbReference>
<accession>A0ABZ0X3U2</accession>
<evidence type="ECO:0000256" key="1">
    <source>
        <dbReference type="ARBA" id="ARBA00004967"/>
    </source>
</evidence>
<keyword evidence="4 10" id="KW-0436">Ligase</keyword>
<dbReference type="GO" id="GO:0004055">
    <property type="term" value="F:argininosuccinate synthase activity"/>
    <property type="evidence" value="ECO:0007669"/>
    <property type="project" value="UniProtKB-EC"/>
</dbReference>
<protein>
    <recommendedName>
        <fullName evidence="2">argininosuccinate synthase</fullName>
        <ecNumber evidence="2">6.3.4.5</ecNumber>
    </recommendedName>
</protein>
<keyword evidence="11" id="KW-1185">Reference proteome</keyword>
<gene>
    <name evidence="10" type="ORF">SR900_11905</name>
</gene>
<evidence type="ECO:0000256" key="7">
    <source>
        <dbReference type="ARBA" id="ARBA00022840"/>
    </source>
</evidence>
<dbReference type="SUPFAM" id="SSF52402">
    <property type="entry name" value="Adenine nucleotide alpha hydrolases-like"/>
    <property type="match status" value="1"/>
</dbReference>
<dbReference type="NCBIfam" id="NF003385">
    <property type="entry name" value="PRK04527.1"/>
    <property type="match status" value="1"/>
</dbReference>
<evidence type="ECO:0000256" key="2">
    <source>
        <dbReference type="ARBA" id="ARBA00012286"/>
    </source>
</evidence>
<evidence type="ECO:0000313" key="11">
    <source>
        <dbReference type="Proteomes" id="UP001324185"/>
    </source>
</evidence>
<dbReference type="Pfam" id="PF00764">
    <property type="entry name" value="Arginosuc_synth"/>
    <property type="match status" value="1"/>
</dbReference>
<feature type="domain" description="Arginosuccinate synthase-like N-terminal" evidence="8">
    <location>
        <begin position="5"/>
        <end position="166"/>
    </location>
</feature>
<organism evidence="10 11">
    <name type="scientific">Kangiella aquimarina</name>
    <dbReference type="NCBI Taxonomy" id="261965"/>
    <lineage>
        <taxon>Bacteria</taxon>
        <taxon>Pseudomonadati</taxon>
        <taxon>Pseudomonadota</taxon>
        <taxon>Gammaproteobacteria</taxon>
        <taxon>Kangiellales</taxon>
        <taxon>Kangiellaceae</taxon>
        <taxon>Kangiella</taxon>
    </lineage>
</organism>
<keyword evidence="3" id="KW-0055">Arginine biosynthesis</keyword>
<keyword evidence="5" id="KW-0028">Amino-acid biosynthesis</keyword>
<dbReference type="InterPro" id="IPR014729">
    <property type="entry name" value="Rossmann-like_a/b/a_fold"/>
</dbReference>
<dbReference type="InterPro" id="IPR048267">
    <property type="entry name" value="Arginosuc_syn_N"/>
</dbReference>
<dbReference type="InterPro" id="IPR018223">
    <property type="entry name" value="Arginosuc_synth_CS"/>
</dbReference>
<dbReference type="EC" id="6.3.4.5" evidence="2"/>
<proteinExistence type="predicted"/>
<dbReference type="PROSITE" id="PS00565">
    <property type="entry name" value="ARGININOSUCCIN_SYN_2"/>
    <property type="match status" value="1"/>
</dbReference>
<evidence type="ECO:0000256" key="5">
    <source>
        <dbReference type="ARBA" id="ARBA00022605"/>
    </source>
</evidence>
<dbReference type="PANTHER" id="PTHR11587">
    <property type="entry name" value="ARGININOSUCCINATE SYNTHASE"/>
    <property type="match status" value="1"/>
</dbReference>
<dbReference type="Pfam" id="PF20979">
    <property type="entry name" value="Arginosuc_syn_C"/>
    <property type="match status" value="1"/>
</dbReference>
<keyword evidence="7" id="KW-0067">ATP-binding</keyword>
<dbReference type="InterPro" id="IPR048268">
    <property type="entry name" value="Arginosuc_syn_C"/>
</dbReference>
<evidence type="ECO:0000259" key="8">
    <source>
        <dbReference type="Pfam" id="PF00764"/>
    </source>
</evidence>
<evidence type="ECO:0000313" key="10">
    <source>
        <dbReference type="EMBL" id="WQG85165.1"/>
    </source>
</evidence>